<comment type="subunit">
    <text evidence="1">Monomer.</text>
</comment>
<feature type="binding site" evidence="1">
    <location>
        <position position="18"/>
    </location>
    <ligand>
        <name>S-adenosyl-L-methionine</name>
        <dbReference type="ChEBI" id="CHEBI:59789"/>
    </ligand>
</feature>
<gene>
    <name evidence="1" type="primary">rlmJ</name>
    <name evidence="2" type="ORF">IHV25_06290</name>
</gene>
<keyword evidence="1" id="KW-0489">Methyltransferase</keyword>
<dbReference type="GO" id="GO:0003723">
    <property type="term" value="F:RNA binding"/>
    <property type="evidence" value="ECO:0007669"/>
    <property type="project" value="UniProtKB-UniRule"/>
</dbReference>
<evidence type="ECO:0000313" key="2">
    <source>
        <dbReference type="EMBL" id="MBE1237253.1"/>
    </source>
</evidence>
<evidence type="ECO:0000256" key="1">
    <source>
        <dbReference type="HAMAP-Rule" id="MF_00934"/>
    </source>
</evidence>
<feature type="binding site" evidence="1">
    <location>
        <position position="41"/>
    </location>
    <ligand>
        <name>S-adenosyl-L-methionine</name>
        <dbReference type="ChEBI" id="CHEBI:59789"/>
    </ligand>
</feature>
<reference evidence="2" key="1">
    <citation type="submission" date="2020-10" db="EMBL/GenBank/DDBJ databases">
        <title>Genome sequence of the unusual species of purple photosynthetic bacteria, Phaeovibrio sulfidiphilus DSM 23193, type strain.</title>
        <authorList>
            <person name="Kyndt J.A."/>
            <person name="Meyer T.E."/>
        </authorList>
    </citation>
    <scope>NUCLEOTIDE SEQUENCE</scope>
    <source>
        <strain evidence="2">DSM 23193</strain>
    </source>
</reference>
<proteinExistence type="inferred from homology"/>
<organism evidence="2 3">
    <name type="scientific">Phaeovibrio sulfidiphilus</name>
    <dbReference type="NCBI Taxonomy" id="1220600"/>
    <lineage>
        <taxon>Bacteria</taxon>
        <taxon>Pseudomonadati</taxon>
        <taxon>Pseudomonadota</taxon>
        <taxon>Alphaproteobacteria</taxon>
        <taxon>Rhodospirillales</taxon>
        <taxon>Rhodospirillaceae</taxon>
        <taxon>Phaeovibrio</taxon>
    </lineage>
</organism>
<feature type="binding site" evidence="1">
    <location>
        <position position="167"/>
    </location>
    <ligand>
        <name>S-adenosyl-L-methionine</name>
        <dbReference type="ChEBI" id="CHEBI:59789"/>
    </ligand>
</feature>
<dbReference type="GO" id="GO:0070475">
    <property type="term" value="P:rRNA base methylation"/>
    <property type="evidence" value="ECO:0007669"/>
    <property type="project" value="UniProtKB-UniRule"/>
</dbReference>
<feature type="site" description="Interaction with substrate rRNA" evidence="1">
    <location>
        <position position="3"/>
    </location>
</feature>
<dbReference type="AlphaFoldDB" id="A0A8J6YZ64"/>
<dbReference type="PANTHER" id="PTHR37426:SF1">
    <property type="entry name" value="RIBOSOMAL RNA LARGE SUBUNIT METHYLTRANSFERASE J"/>
    <property type="match status" value="1"/>
</dbReference>
<dbReference type="PANTHER" id="PTHR37426">
    <property type="entry name" value="RIBOSOMAL RNA LARGE SUBUNIT METHYLTRANSFERASE J"/>
    <property type="match status" value="1"/>
</dbReference>
<dbReference type="HAMAP" id="MF_00934">
    <property type="entry name" value="23SrRNA_methyltr_J"/>
    <property type="match status" value="1"/>
</dbReference>
<feature type="active site" description="Proton acceptor" evidence="1">
    <location>
        <position position="167"/>
    </location>
</feature>
<keyword evidence="1" id="KW-0698">rRNA processing</keyword>
<comment type="caution">
    <text evidence="2">The sequence shown here is derived from an EMBL/GenBank/DDBJ whole genome shotgun (WGS) entry which is preliminary data.</text>
</comment>
<dbReference type="EC" id="2.1.1.266" evidence="1"/>
<dbReference type="Gene3D" id="3.40.50.150">
    <property type="entry name" value="Vaccinia Virus protein VP39"/>
    <property type="match status" value="1"/>
</dbReference>
<feature type="binding site" evidence="1">
    <location>
        <position position="121"/>
    </location>
    <ligand>
        <name>S-adenosyl-L-methionine</name>
        <dbReference type="ChEBI" id="CHEBI:59789"/>
    </ligand>
</feature>
<dbReference type="Proteomes" id="UP000631034">
    <property type="component" value="Unassembled WGS sequence"/>
</dbReference>
<evidence type="ECO:0000313" key="3">
    <source>
        <dbReference type="Proteomes" id="UP000631034"/>
    </source>
</evidence>
<comment type="function">
    <text evidence="1">Specifically methylates the adenine in position 2030 of 23S rRNA.</text>
</comment>
<keyword evidence="3" id="KW-1185">Reference proteome</keyword>
<feature type="binding site" evidence="1">
    <location>
        <position position="103"/>
    </location>
    <ligand>
        <name>S-adenosyl-L-methionine</name>
        <dbReference type="ChEBI" id="CHEBI:59789"/>
    </ligand>
</feature>
<keyword evidence="1" id="KW-0808">Transferase</keyword>
<keyword evidence="1" id="KW-0949">S-adenosyl-L-methionine</keyword>
<name>A0A8J6YZ64_9PROT</name>
<keyword evidence="1" id="KW-0694">RNA-binding</keyword>
<feature type="binding site" evidence="1">
    <location>
        <begin position="146"/>
        <end position="147"/>
    </location>
    <ligand>
        <name>S-adenosyl-L-methionine</name>
        <dbReference type="ChEBI" id="CHEBI:59789"/>
    </ligand>
</feature>
<accession>A0A8J6YZ64</accession>
<dbReference type="RefSeq" id="WP_192534267.1">
    <property type="nucleotide sequence ID" value="NZ_JACZHT010000004.1"/>
</dbReference>
<comment type="similarity">
    <text evidence="1">Belongs to the RlmJ family.</text>
</comment>
<dbReference type="InterPro" id="IPR007473">
    <property type="entry name" value="RlmJ"/>
</dbReference>
<sequence length="287" mass="31533">MNYDHTFHAGNFADVLKHACLVLSLQALGEKEKPYFVLDTHGGQGRFDLASDKAGRTAEAEAGVLRLMTAARSGGFPESLRPYLDVVTRLGAAGETLRAYPGSPLIARTLMRANDRLWVAERHPVFFRALRALLGRAPNTRIEETDGYAFLKASLPPAERRGLVLIDPPFEKKDEFETLARFLAQALRRWKIGRYLIWFPIKNEDAVLAFQEKAFGFGVPALMARLRILPETAPGMGETGLLALNPPFALQKALPEILPFLAECLGQDGAGTWSLEEHLLGDAPAGA</sequence>
<dbReference type="Pfam" id="PF04378">
    <property type="entry name" value="RsmJ"/>
    <property type="match status" value="1"/>
</dbReference>
<dbReference type="InterPro" id="IPR029063">
    <property type="entry name" value="SAM-dependent_MTases_sf"/>
</dbReference>
<dbReference type="EMBL" id="JACZHT010000004">
    <property type="protein sequence ID" value="MBE1237253.1"/>
    <property type="molecule type" value="Genomic_DNA"/>
</dbReference>
<protein>
    <recommendedName>
        <fullName evidence="1">Ribosomal RNA large subunit methyltransferase J</fullName>
        <ecNumber evidence="1">2.1.1.266</ecNumber>
    </recommendedName>
    <alternativeName>
        <fullName evidence="1">23S rRNA (adenine(2030)-N6)-methyltransferase</fullName>
    </alternativeName>
    <alternativeName>
        <fullName evidence="1">23S rRNA m6A2030 methyltransferase</fullName>
    </alternativeName>
</protein>
<dbReference type="SUPFAM" id="SSF53335">
    <property type="entry name" value="S-adenosyl-L-methionine-dependent methyltransferases"/>
    <property type="match status" value="1"/>
</dbReference>
<comment type="catalytic activity">
    <reaction evidence="1">
        <text>adenosine(2030) in 23S rRNA + S-adenosyl-L-methionine = N(6)-methyladenosine(2030) in 23S rRNA + S-adenosyl-L-homocysteine + H(+)</text>
        <dbReference type="Rhea" id="RHEA:43736"/>
        <dbReference type="Rhea" id="RHEA-COMP:10668"/>
        <dbReference type="Rhea" id="RHEA-COMP:10669"/>
        <dbReference type="ChEBI" id="CHEBI:15378"/>
        <dbReference type="ChEBI" id="CHEBI:57856"/>
        <dbReference type="ChEBI" id="CHEBI:59789"/>
        <dbReference type="ChEBI" id="CHEBI:74411"/>
        <dbReference type="ChEBI" id="CHEBI:74449"/>
        <dbReference type="EC" id="2.1.1.266"/>
    </reaction>
</comment>
<dbReference type="GO" id="GO:0005829">
    <property type="term" value="C:cytosol"/>
    <property type="evidence" value="ECO:0007669"/>
    <property type="project" value="TreeGrafter"/>
</dbReference>
<dbReference type="GO" id="GO:0036307">
    <property type="term" value="F:23S rRNA (adenine(2030)-N(6))-methyltransferase activity"/>
    <property type="evidence" value="ECO:0007669"/>
    <property type="project" value="UniProtKB-UniRule"/>
</dbReference>